<dbReference type="SUPFAM" id="SSF46785">
    <property type="entry name" value="Winged helix' DNA-binding domain"/>
    <property type="match status" value="1"/>
</dbReference>
<dbReference type="AlphaFoldDB" id="A0A2V5L812"/>
<evidence type="ECO:0000259" key="4">
    <source>
        <dbReference type="PROSITE" id="PS50949"/>
    </source>
</evidence>
<sequence>MADATQTSQLYERLRGSILSLALTPGEPLTERGVETTFGASRTPARAALMRLESEGLVRRAGRGWAVSPIDLSEIQSLAELRVAVETAASRLACDRASPNDIDGVAELLDLAEPGRDEAEGVRAGQDFHGGLAALSGNPFMVDAVRGAMTRLERTRWLEVRSPEARRQAWQEHTDILAAIRAGDADMAAELITGHVMGTNSRLLATLSRDRLRLRGHGLAIVDREEP</sequence>
<dbReference type="GO" id="GO:0003700">
    <property type="term" value="F:DNA-binding transcription factor activity"/>
    <property type="evidence" value="ECO:0007669"/>
    <property type="project" value="InterPro"/>
</dbReference>
<dbReference type="InterPro" id="IPR011711">
    <property type="entry name" value="GntR_C"/>
</dbReference>
<reference evidence="5 6" key="1">
    <citation type="submission" date="2018-05" db="EMBL/GenBank/DDBJ databases">
        <title>Genetic diversity of glacier-inhabiting Cryobacterium bacteria in China and description of Cryobacterium mengkeensis sp. nov. and Arthrobacter glacialis sp. nov.</title>
        <authorList>
            <person name="Liu Q."/>
            <person name="Xin Y.-H."/>
        </authorList>
    </citation>
    <scope>NUCLEOTIDE SEQUENCE [LARGE SCALE GENOMIC DNA]</scope>
    <source>
        <strain evidence="5 6">LI2</strain>
    </source>
</reference>
<dbReference type="SUPFAM" id="SSF48008">
    <property type="entry name" value="GntR ligand-binding domain-like"/>
    <property type="match status" value="1"/>
</dbReference>
<dbReference type="InterPro" id="IPR008920">
    <property type="entry name" value="TF_FadR/GntR_C"/>
</dbReference>
<dbReference type="SMART" id="SM00895">
    <property type="entry name" value="FCD"/>
    <property type="match status" value="1"/>
</dbReference>
<dbReference type="InterPro" id="IPR000524">
    <property type="entry name" value="Tscrpt_reg_HTH_GntR"/>
</dbReference>
<comment type="caution">
    <text evidence="5">The sequence shown here is derived from an EMBL/GenBank/DDBJ whole genome shotgun (WGS) entry which is preliminary data.</text>
</comment>
<keyword evidence="2" id="KW-0238">DNA-binding</keyword>
<evidence type="ECO:0000256" key="1">
    <source>
        <dbReference type="ARBA" id="ARBA00023015"/>
    </source>
</evidence>
<dbReference type="InterPro" id="IPR036388">
    <property type="entry name" value="WH-like_DNA-bd_sf"/>
</dbReference>
<protein>
    <submittedName>
        <fullName evidence="5">GntR family transcriptional regulator</fullName>
    </submittedName>
</protein>
<dbReference type="Pfam" id="PF07729">
    <property type="entry name" value="FCD"/>
    <property type="match status" value="1"/>
</dbReference>
<dbReference type="PANTHER" id="PTHR43537">
    <property type="entry name" value="TRANSCRIPTIONAL REGULATOR, GNTR FAMILY"/>
    <property type="match status" value="1"/>
</dbReference>
<dbReference type="PROSITE" id="PS50949">
    <property type="entry name" value="HTH_GNTR"/>
    <property type="match status" value="1"/>
</dbReference>
<dbReference type="OrthoDB" id="8680240at2"/>
<feature type="domain" description="HTH gntR-type" evidence="4">
    <location>
        <begin position="4"/>
        <end position="70"/>
    </location>
</feature>
<dbReference type="Gene3D" id="1.20.120.530">
    <property type="entry name" value="GntR ligand-binding domain-like"/>
    <property type="match status" value="1"/>
</dbReference>
<dbReference type="SMART" id="SM00345">
    <property type="entry name" value="HTH_GNTR"/>
    <property type="match status" value="1"/>
</dbReference>
<dbReference type="EMBL" id="QJVD01000021">
    <property type="protein sequence ID" value="PYI65763.1"/>
    <property type="molecule type" value="Genomic_DNA"/>
</dbReference>
<dbReference type="Gene3D" id="1.10.10.10">
    <property type="entry name" value="Winged helix-like DNA-binding domain superfamily/Winged helix DNA-binding domain"/>
    <property type="match status" value="1"/>
</dbReference>
<evidence type="ECO:0000313" key="6">
    <source>
        <dbReference type="Proteomes" id="UP000247832"/>
    </source>
</evidence>
<keyword evidence="6" id="KW-1185">Reference proteome</keyword>
<gene>
    <name evidence="5" type="ORF">CVV68_17125</name>
</gene>
<keyword evidence="3" id="KW-0804">Transcription</keyword>
<dbReference type="InterPro" id="IPR036390">
    <property type="entry name" value="WH_DNA-bd_sf"/>
</dbReference>
<evidence type="ECO:0000256" key="2">
    <source>
        <dbReference type="ARBA" id="ARBA00023125"/>
    </source>
</evidence>
<keyword evidence="1" id="KW-0805">Transcription regulation</keyword>
<name>A0A2V5L812_9MICC</name>
<dbReference type="Pfam" id="PF00392">
    <property type="entry name" value="GntR"/>
    <property type="match status" value="1"/>
</dbReference>
<dbReference type="Proteomes" id="UP000247832">
    <property type="component" value="Unassembled WGS sequence"/>
</dbReference>
<organism evidence="5 6">
    <name type="scientific">Arthrobacter livingstonensis</name>
    <dbReference type="NCBI Taxonomy" id="670078"/>
    <lineage>
        <taxon>Bacteria</taxon>
        <taxon>Bacillati</taxon>
        <taxon>Actinomycetota</taxon>
        <taxon>Actinomycetes</taxon>
        <taxon>Micrococcales</taxon>
        <taxon>Micrococcaceae</taxon>
        <taxon>Arthrobacter</taxon>
    </lineage>
</organism>
<evidence type="ECO:0000256" key="3">
    <source>
        <dbReference type="ARBA" id="ARBA00023163"/>
    </source>
</evidence>
<proteinExistence type="predicted"/>
<dbReference type="PANTHER" id="PTHR43537:SF45">
    <property type="entry name" value="GNTR FAMILY REGULATORY PROTEIN"/>
    <property type="match status" value="1"/>
</dbReference>
<accession>A0A2V5L812</accession>
<dbReference type="GO" id="GO:0003677">
    <property type="term" value="F:DNA binding"/>
    <property type="evidence" value="ECO:0007669"/>
    <property type="project" value="UniProtKB-KW"/>
</dbReference>
<evidence type="ECO:0000313" key="5">
    <source>
        <dbReference type="EMBL" id="PYI65763.1"/>
    </source>
</evidence>